<dbReference type="EMBL" id="JBHRYH010000038">
    <property type="protein sequence ID" value="MFC3626986.1"/>
    <property type="molecule type" value="Genomic_DNA"/>
</dbReference>
<keyword evidence="1" id="KW-0547">Nucleotide-binding</keyword>
<reference evidence="4" key="1">
    <citation type="journal article" date="2019" name="Int. J. Syst. Evol. Microbiol.">
        <title>The Global Catalogue of Microorganisms (GCM) 10K type strain sequencing project: providing services to taxonomists for standard genome sequencing and annotation.</title>
        <authorList>
            <consortium name="The Broad Institute Genomics Platform"/>
            <consortium name="The Broad Institute Genome Sequencing Center for Infectious Disease"/>
            <person name="Wu L."/>
            <person name="Ma J."/>
        </authorList>
    </citation>
    <scope>NUCLEOTIDE SEQUENCE [LARGE SCALE GENOMIC DNA]</scope>
    <source>
        <strain evidence="4">KCTC 42195</strain>
    </source>
</reference>
<protein>
    <recommendedName>
        <fullName evidence="2">ATP-grasp domain-containing protein</fullName>
    </recommendedName>
</protein>
<dbReference type="PROSITE" id="PS50975">
    <property type="entry name" value="ATP_GRASP"/>
    <property type="match status" value="1"/>
</dbReference>
<dbReference type="PANTHER" id="PTHR21621:SF0">
    <property type="entry name" value="BETA-CITRYLGLUTAMATE SYNTHASE B-RELATED"/>
    <property type="match status" value="1"/>
</dbReference>
<accession>A0ABV7TW27</accession>
<evidence type="ECO:0000313" key="4">
    <source>
        <dbReference type="Proteomes" id="UP001595636"/>
    </source>
</evidence>
<sequence>MSTMSIHHAVPLRQPEQLLNVVLAPLPPDADWPAAAQWLAAWLPAASLATTQPADELAAMQRLGSALLQASAGLLHGAGIPLPAAGRLAACQPGADGWQLELGLVWPQLLDTAPLLQALQCCLHWLQAILRRQPGGDVLPAFYQQLGQLLPELLPHAIAAPSMLALLDAATAAGIPWRHEGNAMFRLGWGSQGREFFTSRSDGDSPIGIRAAAHKQQACRLLQQAGLPTASQLAVHNAAQAEAAALQLGWPLVVKPHNRDRGEGVSTGIDNPQALQQAVAHASQYGWPVLLEQQAPGVCHRILVVCGEVIYVVQRLPVAVCGDGVHSVAELIHAAKLRELQLPPWRRAPPLRADDASRQRLAEQGMRLDSVPAAGQWLELRRIESSADGGRDVDMGASIHPDNRQLALRAAALFGLELAGVDMISSDISQPWWQNGAIVNEVNAAPALGASLSSRLSMPRLMSLLWPQQGRMPLEIFVGGDVALAAARQRRSELAAQGTACHLATEEHAEAPDGSPLPLACATLYQRCAALLCRREVAGLLVVISAEQWPQAEWPADKADRVQFCG</sequence>
<dbReference type="Gene3D" id="3.30.470.20">
    <property type="entry name" value="ATP-grasp fold, B domain"/>
    <property type="match status" value="2"/>
</dbReference>
<gene>
    <name evidence="3" type="ORF">ACFOKJ_12775</name>
</gene>
<keyword evidence="1" id="KW-0067">ATP-binding</keyword>
<dbReference type="RefSeq" id="WP_390280180.1">
    <property type="nucleotide sequence ID" value="NZ_JBHRYH010000038.1"/>
</dbReference>
<evidence type="ECO:0000259" key="2">
    <source>
        <dbReference type="PROSITE" id="PS50975"/>
    </source>
</evidence>
<comment type="caution">
    <text evidence="3">The sequence shown here is derived from an EMBL/GenBank/DDBJ whole genome shotgun (WGS) entry which is preliminary data.</text>
</comment>
<dbReference type="PANTHER" id="PTHR21621">
    <property type="entry name" value="RIBOSOMAL PROTEIN S6 MODIFICATION PROTEIN"/>
    <property type="match status" value="1"/>
</dbReference>
<keyword evidence="4" id="KW-1185">Reference proteome</keyword>
<dbReference type="InterPro" id="IPR011761">
    <property type="entry name" value="ATP-grasp"/>
</dbReference>
<evidence type="ECO:0000313" key="3">
    <source>
        <dbReference type="EMBL" id="MFC3626986.1"/>
    </source>
</evidence>
<dbReference type="SUPFAM" id="SSF56059">
    <property type="entry name" value="Glutathione synthetase ATP-binding domain-like"/>
    <property type="match status" value="1"/>
</dbReference>
<organism evidence="3 4">
    <name type="scientific">Vogesella amnigena</name>
    <dbReference type="NCBI Taxonomy" id="1507449"/>
    <lineage>
        <taxon>Bacteria</taxon>
        <taxon>Pseudomonadati</taxon>
        <taxon>Pseudomonadota</taxon>
        <taxon>Betaproteobacteria</taxon>
        <taxon>Neisseriales</taxon>
        <taxon>Chromobacteriaceae</taxon>
        <taxon>Vogesella</taxon>
    </lineage>
</organism>
<name>A0ABV7TW27_9NEIS</name>
<proteinExistence type="predicted"/>
<feature type="domain" description="ATP-grasp" evidence="2">
    <location>
        <begin position="219"/>
        <end position="478"/>
    </location>
</feature>
<dbReference type="Proteomes" id="UP001595636">
    <property type="component" value="Unassembled WGS sequence"/>
</dbReference>
<evidence type="ECO:0000256" key="1">
    <source>
        <dbReference type="PROSITE-ProRule" id="PRU00409"/>
    </source>
</evidence>